<dbReference type="AlphaFoldDB" id="A0A7W6JC61"/>
<sequence length="304" mass="32529">MKSVFMISLSAAALWAGTAAAQCANVEPVIAPQVRLDPLDAAGPGELMQPLVLSFHRAGVDTSAVTIRYQIVDEDSFVVSRVGLSQGPQLVWQSSDSTRDIGAFRSEAYPLLRTGQVTLGEDDQSVQARLFMRLTDLRSDLSSGVYREQYTVRYWCGDADQASLPYEAQGAIAVSVAVPNVLSANIAGASTRGEIDFMDFAVRERELQVSVRSTGPYRVTARSQNGGVMLRDNLRGAGDQADRINYDVTFDNAALSLDGAGGQPMPRAGLLGRQFSLGVTVGDVAANRAGDYADTIFLTLSPVN</sequence>
<reference evidence="2 3" key="1">
    <citation type="submission" date="2020-08" db="EMBL/GenBank/DDBJ databases">
        <title>Genomic Encyclopedia of Type Strains, Phase IV (KMG-IV): sequencing the most valuable type-strain genomes for metagenomic binning, comparative biology and taxonomic classification.</title>
        <authorList>
            <person name="Goeker M."/>
        </authorList>
    </citation>
    <scope>NUCLEOTIDE SEQUENCE [LARGE SCALE GENOMIC DNA]</scope>
    <source>
        <strain evidence="2 3">DSM 23960</strain>
    </source>
</reference>
<accession>A0A7W6JC61</accession>
<evidence type="ECO:0000313" key="2">
    <source>
        <dbReference type="EMBL" id="MBB4082331.1"/>
    </source>
</evidence>
<feature type="signal peptide" evidence="1">
    <location>
        <begin position="1"/>
        <end position="21"/>
    </location>
</feature>
<keyword evidence="1" id="KW-0732">Signal</keyword>
<protein>
    <recommendedName>
        <fullName evidence="4">Spore coat protein U domain-containing protein</fullName>
    </recommendedName>
</protein>
<dbReference type="RefSeq" id="WP_183203420.1">
    <property type="nucleotide sequence ID" value="NZ_BAAAER010000004.1"/>
</dbReference>
<dbReference type="EMBL" id="JACIDM010000001">
    <property type="protein sequence ID" value="MBB4082331.1"/>
    <property type="molecule type" value="Genomic_DNA"/>
</dbReference>
<organism evidence="2 3">
    <name type="scientific">Brevundimonas lenta</name>
    <dbReference type="NCBI Taxonomy" id="424796"/>
    <lineage>
        <taxon>Bacteria</taxon>
        <taxon>Pseudomonadati</taxon>
        <taxon>Pseudomonadota</taxon>
        <taxon>Alphaproteobacteria</taxon>
        <taxon>Caulobacterales</taxon>
        <taxon>Caulobacteraceae</taxon>
        <taxon>Brevundimonas</taxon>
    </lineage>
</organism>
<evidence type="ECO:0008006" key="4">
    <source>
        <dbReference type="Google" id="ProtNLM"/>
    </source>
</evidence>
<name>A0A7W6JC61_9CAUL</name>
<proteinExistence type="predicted"/>
<evidence type="ECO:0000256" key="1">
    <source>
        <dbReference type="SAM" id="SignalP"/>
    </source>
</evidence>
<evidence type="ECO:0000313" key="3">
    <source>
        <dbReference type="Proteomes" id="UP000529946"/>
    </source>
</evidence>
<keyword evidence="3" id="KW-1185">Reference proteome</keyword>
<dbReference type="Proteomes" id="UP000529946">
    <property type="component" value="Unassembled WGS sequence"/>
</dbReference>
<gene>
    <name evidence="2" type="ORF">GGR12_001170</name>
</gene>
<comment type="caution">
    <text evidence="2">The sequence shown here is derived from an EMBL/GenBank/DDBJ whole genome shotgun (WGS) entry which is preliminary data.</text>
</comment>
<feature type="chain" id="PRO_5031004546" description="Spore coat protein U domain-containing protein" evidence="1">
    <location>
        <begin position="22"/>
        <end position="304"/>
    </location>
</feature>